<gene>
    <name evidence="1" type="ORF">EB796_002272</name>
</gene>
<reference evidence="1" key="1">
    <citation type="submission" date="2020-06" db="EMBL/GenBank/DDBJ databases">
        <title>Draft genome of Bugula neritina, a colonial animal packing powerful symbionts and potential medicines.</title>
        <authorList>
            <person name="Rayko M."/>
        </authorList>
    </citation>
    <scope>NUCLEOTIDE SEQUENCE [LARGE SCALE GENOMIC DNA]</scope>
    <source>
        <strain evidence="1">Kwan_BN1</strain>
    </source>
</reference>
<dbReference type="EMBL" id="VXIV02000265">
    <property type="protein sequence ID" value="KAF6039411.1"/>
    <property type="molecule type" value="Genomic_DNA"/>
</dbReference>
<evidence type="ECO:0000313" key="1">
    <source>
        <dbReference type="EMBL" id="KAF6039411.1"/>
    </source>
</evidence>
<comment type="caution">
    <text evidence="1">The sequence shown here is derived from an EMBL/GenBank/DDBJ whole genome shotgun (WGS) entry which is preliminary data.</text>
</comment>
<keyword evidence="2" id="KW-1185">Reference proteome</keyword>
<dbReference type="AlphaFoldDB" id="A0A7J7KML7"/>
<organism evidence="1 2">
    <name type="scientific">Bugula neritina</name>
    <name type="common">Brown bryozoan</name>
    <name type="synonym">Sertularia neritina</name>
    <dbReference type="NCBI Taxonomy" id="10212"/>
    <lineage>
        <taxon>Eukaryota</taxon>
        <taxon>Metazoa</taxon>
        <taxon>Spiralia</taxon>
        <taxon>Lophotrochozoa</taxon>
        <taxon>Bryozoa</taxon>
        <taxon>Gymnolaemata</taxon>
        <taxon>Cheilostomatida</taxon>
        <taxon>Flustrina</taxon>
        <taxon>Buguloidea</taxon>
        <taxon>Bugulidae</taxon>
        <taxon>Bugula</taxon>
    </lineage>
</organism>
<name>A0A7J7KML7_BUGNE</name>
<proteinExistence type="predicted"/>
<sequence length="68" mass="7755">MPLMTVLQETHVVGFHLVNGVVVQFQMQCVAVMMYTAVRTVTLVRLELASVQEVCIYNMVLYSFDMKV</sequence>
<dbReference type="Proteomes" id="UP000593567">
    <property type="component" value="Unassembled WGS sequence"/>
</dbReference>
<evidence type="ECO:0000313" key="2">
    <source>
        <dbReference type="Proteomes" id="UP000593567"/>
    </source>
</evidence>
<accession>A0A7J7KML7</accession>
<protein>
    <submittedName>
        <fullName evidence="1">Uncharacterized protein</fullName>
    </submittedName>
</protein>